<accession>A0A6M3LHL3</accession>
<evidence type="ECO:0000313" key="1">
    <source>
        <dbReference type="EMBL" id="QJA92581.1"/>
    </source>
</evidence>
<dbReference type="AlphaFoldDB" id="A0A6M3LHL3"/>
<gene>
    <name evidence="1" type="ORF">MM415B04570_0002</name>
</gene>
<name>A0A6M3LHL3_9ZZZZ</name>
<reference evidence="1" key="1">
    <citation type="submission" date="2020-03" db="EMBL/GenBank/DDBJ databases">
        <title>The deep terrestrial virosphere.</title>
        <authorList>
            <person name="Holmfeldt K."/>
            <person name="Nilsson E."/>
            <person name="Simone D."/>
            <person name="Lopez-Fernandez M."/>
            <person name="Wu X."/>
            <person name="de Brujin I."/>
            <person name="Lundin D."/>
            <person name="Andersson A."/>
            <person name="Bertilsson S."/>
            <person name="Dopson M."/>
        </authorList>
    </citation>
    <scope>NUCLEOTIDE SEQUENCE</scope>
    <source>
        <strain evidence="1">MM415B04570</strain>
    </source>
</reference>
<sequence length="73" mass="8549">MHIPGPKSRKKIKGRNRKMDLILKIAKWINQSYGSEDWEEQTEIFSEFASFALNERKDVVRKMIAAAVEQINK</sequence>
<proteinExistence type="predicted"/>
<dbReference type="EMBL" id="MT143079">
    <property type="protein sequence ID" value="QJA92581.1"/>
    <property type="molecule type" value="Genomic_DNA"/>
</dbReference>
<organism evidence="1">
    <name type="scientific">viral metagenome</name>
    <dbReference type="NCBI Taxonomy" id="1070528"/>
    <lineage>
        <taxon>unclassified sequences</taxon>
        <taxon>metagenomes</taxon>
        <taxon>organismal metagenomes</taxon>
    </lineage>
</organism>
<protein>
    <submittedName>
        <fullName evidence="1">Uncharacterized protein</fullName>
    </submittedName>
</protein>